<protein>
    <submittedName>
        <fullName evidence="2">DUF659 domain-containing protein</fullName>
    </submittedName>
</protein>
<accession>A0A0N5BLP5</accession>
<reference evidence="2" key="1">
    <citation type="submission" date="2017-02" db="UniProtKB">
        <authorList>
            <consortium name="WormBaseParasite"/>
        </authorList>
    </citation>
    <scope>IDENTIFICATION</scope>
</reference>
<sequence>MNFNLIPQWRQRRILRKTLMNRHNLVRPTPTIERGDTETDNEERSFDEDLLNYLPNPEAFLKKKSTNLIDSLTEEDTDEERLTCFLADYLRLKGEGSVSDQNSSKILNLISSFLSKDIKCPRTLEGCRSYVRNREPEVASIYGEAEEVEYDGGRLLLMPFNKIVKNVVKRNIDYLLPQVNEEGIVDINLQLHTDGVEVAKSSKIKMWPLTAIIENLPGKVRVAKSNVIVIAIHVSTVVPDFRIFCQRFVQEFKSGIQAIFYDDDDRTFSRRMVKIRVRCKMLTGDIPAIRSILNLQGHSCQFGCIHCYCESVTEASVFGQGRKRTYASSEAYALRTNDSYQKDLNQLTNAGVAFFFGVKGVSHLANLIRVPEDVSIDYFHSVLLGPFKEDMNRIVRGYQSLNKDKTVVFIKGFVESQTSHFKKAIELSLFPSEFNRKLKPLTEIDNYKGIEWKNMLLYAMPTILGDICNGSCKPLYLVNLCLANAVIVLMKDNVSAIEIKKSQEQLYQWYKDRTDILGNDAMTLKAHQVTHLAEIVQRHGSLCNYSCFFGEGLAYNLTKMISLKTLDKSLNQLKTRLTDFHVINAIGDHKKKKQLEVIDCIETRMCVRDFCHSHFDNSLLEVQELSECSFKSYIFKPAYDIPFAKDSFLAYTCEQSKFKCAIGVVKSIVSIDTKVWFIIKPMKIKSTILDKIPVNSNETVMNRIKENTMFDYYYCLEDYMSKEEMTAYRPLSYFARESSQLAMIDKSAILYKCLVINTPGRKSYCCPIIAPFEHN</sequence>
<evidence type="ECO:0000313" key="2">
    <source>
        <dbReference type="WBParaSite" id="SPAL_0000684100.1"/>
    </source>
</evidence>
<evidence type="ECO:0000313" key="1">
    <source>
        <dbReference type="Proteomes" id="UP000046392"/>
    </source>
</evidence>
<dbReference type="Proteomes" id="UP000046392">
    <property type="component" value="Unplaced"/>
</dbReference>
<proteinExistence type="predicted"/>
<keyword evidence="1" id="KW-1185">Reference proteome</keyword>
<dbReference type="WBParaSite" id="SPAL_0000684100.1">
    <property type="protein sequence ID" value="SPAL_0000684100.1"/>
    <property type="gene ID" value="SPAL_0000684100"/>
</dbReference>
<name>A0A0N5BLP5_STREA</name>
<dbReference type="InterPro" id="IPR009667">
    <property type="entry name" value="DUF1258"/>
</dbReference>
<dbReference type="Pfam" id="PF06869">
    <property type="entry name" value="DUF1258"/>
    <property type="match status" value="1"/>
</dbReference>
<organism evidence="1 2">
    <name type="scientific">Strongyloides papillosus</name>
    <name type="common">Intestinal threadworm</name>
    <dbReference type="NCBI Taxonomy" id="174720"/>
    <lineage>
        <taxon>Eukaryota</taxon>
        <taxon>Metazoa</taxon>
        <taxon>Ecdysozoa</taxon>
        <taxon>Nematoda</taxon>
        <taxon>Chromadorea</taxon>
        <taxon>Rhabditida</taxon>
        <taxon>Tylenchina</taxon>
        <taxon>Panagrolaimomorpha</taxon>
        <taxon>Strongyloidoidea</taxon>
        <taxon>Strongyloididae</taxon>
        <taxon>Strongyloides</taxon>
    </lineage>
</organism>
<dbReference type="PANTHER" id="PTHR33053">
    <property type="entry name" value="PROTEIN, PUTATIVE-RELATED"/>
    <property type="match status" value="1"/>
</dbReference>
<dbReference type="AlphaFoldDB" id="A0A0N5BLP5"/>